<dbReference type="EMBL" id="BSNS01000024">
    <property type="protein sequence ID" value="GLQ57842.1"/>
    <property type="molecule type" value="Genomic_DNA"/>
</dbReference>
<evidence type="ECO:0000313" key="2">
    <source>
        <dbReference type="EMBL" id="GLQ57842.1"/>
    </source>
</evidence>
<dbReference type="Proteomes" id="UP001156691">
    <property type="component" value="Unassembled WGS sequence"/>
</dbReference>
<gene>
    <name evidence="2" type="ORF">GCM10010862_51010</name>
</gene>
<dbReference type="RefSeq" id="WP_284343212.1">
    <property type="nucleotide sequence ID" value="NZ_BSNS01000024.1"/>
</dbReference>
<feature type="domain" description="PilZ" evidence="1">
    <location>
        <begin position="13"/>
        <end position="68"/>
    </location>
</feature>
<proteinExistence type="predicted"/>
<comment type="caution">
    <text evidence="2">The sequence shown here is derived from an EMBL/GenBank/DDBJ whole genome shotgun (WGS) entry which is preliminary data.</text>
</comment>
<organism evidence="2 3">
    <name type="scientific">Devosia nitrariae</name>
    <dbReference type="NCBI Taxonomy" id="2071872"/>
    <lineage>
        <taxon>Bacteria</taxon>
        <taxon>Pseudomonadati</taxon>
        <taxon>Pseudomonadota</taxon>
        <taxon>Alphaproteobacteria</taxon>
        <taxon>Hyphomicrobiales</taxon>
        <taxon>Devosiaceae</taxon>
        <taxon>Devosia</taxon>
    </lineage>
</organism>
<protein>
    <recommendedName>
        <fullName evidence="1">PilZ domain-containing protein</fullName>
    </recommendedName>
</protein>
<keyword evidence="3" id="KW-1185">Reference proteome</keyword>
<evidence type="ECO:0000313" key="3">
    <source>
        <dbReference type="Proteomes" id="UP001156691"/>
    </source>
</evidence>
<dbReference type="InterPro" id="IPR009875">
    <property type="entry name" value="PilZ_domain"/>
</dbReference>
<dbReference type="Pfam" id="PF07238">
    <property type="entry name" value="PilZ"/>
    <property type="match status" value="1"/>
</dbReference>
<dbReference type="Gene3D" id="2.40.10.220">
    <property type="entry name" value="predicted glycosyltransferase like domains"/>
    <property type="match status" value="1"/>
</dbReference>
<reference evidence="3" key="1">
    <citation type="journal article" date="2019" name="Int. J. Syst. Evol. Microbiol.">
        <title>The Global Catalogue of Microorganisms (GCM) 10K type strain sequencing project: providing services to taxonomists for standard genome sequencing and annotation.</title>
        <authorList>
            <consortium name="The Broad Institute Genomics Platform"/>
            <consortium name="The Broad Institute Genome Sequencing Center for Infectious Disease"/>
            <person name="Wu L."/>
            <person name="Ma J."/>
        </authorList>
    </citation>
    <scope>NUCLEOTIDE SEQUENCE [LARGE SCALE GENOMIC DNA]</scope>
    <source>
        <strain evidence="3">NBRC 112416</strain>
    </source>
</reference>
<name>A0ABQ5WCI0_9HYPH</name>
<accession>A0ABQ5WCI0</accession>
<sequence>MAAALVVHAPLLERRRHPRNTCHTDATVVLDEGLTRLPADIVDISPAGAKLELPEVLDLPRKFYMLFNHQIAP</sequence>
<dbReference type="SUPFAM" id="SSF141371">
    <property type="entry name" value="PilZ domain-like"/>
    <property type="match status" value="1"/>
</dbReference>
<evidence type="ECO:0000259" key="1">
    <source>
        <dbReference type="Pfam" id="PF07238"/>
    </source>
</evidence>